<keyword evidence="4 6" id="KW-1133">Transmembrane helix</keyword>
<dbReference type="InterPro" id="IPR003740">
    <property type="entry name" value="YitT"/>
</dbReference>
<feature type="transmembrane region" description="Helical" evidence="6">
    <location>
        <begin position="131"/>
        <end position="153"/>
    </location>
</feature>
<feature type="transmembrane region" description="Helical" evidence="6">
    <location>
        <begin position="188"/>
        <end position="210"/>
    </location>
</feature>
<dbReference type="Proteomes" id="UP001179842">
    <property type="component" value="Chromosome"/>
</dbReference>
<keyword evidence="3 6" id="KW-0812">Transmembrane</keyword>
<protein>
    <submittedName>
        <fullName evidence="8">YitT family protein</fullName>
    </submittedName>
</protein>
<evidence type="ECO:0000259" key="7">
    <source>
        <dbReference type="Pfam" id="PF10035"/>
    </source>
</evidence>
<evidence type="ECO:0000313" key="8">
    <source>
        <dbReference type="EMBL" id="WGI36954.1"/>
    </source>
</evidence>
<feature type="domain" description="DUF2179" evidence="7">
    <location>
        <begin position="319"/>
        <end position="372"/>
    </location>
</feature>
<dbReference type="PANTHER" id="PTHR33545">
    <property type="entry name" value="UPF0750 MEMBRANE PROTEIN YITT-RELATED"/>
    <property type="match status" value="1"/>
</dbReference>
<proteinExistence type="predicted"/>
<evidence type="ECO:0000256" key="4">
    <source>
        <dbReference type="ARBA" id="ARBA00022989"/>
    </source>
</evidence>
<dbReference type="EMBL" id="CP122979">
    <property type="protein sequence ID" value="WGI36954.1"/>
    <property type="molecule type" value="Genomic_DNA"/>
</dbReference>
<keyword evidence="9" id="KW-1185">Reference proteome</keyword>
<name>A0ABY8LUN3_9BACT</name>
<accession>A0ABY8LUN3</accession>
<keyword evidence="5 6" id="KW-0472">Membrane</keyword>
<dbReference type="PANTHER" id="PTHR33545:SF5">
    <property type="entry name" value="UPF0750 MEMBRANE PROTEIN YITT"/>
    <property type="match status" value="1"/>
</dbReference>
<dbReference type="InterPro" id="IPR019264">
    <property type="entry name" value="DUF2179"/>
</dbReference>
<keyword evidence="2" id="KW-1003">Cell membrane</keyword>
<evidence type="ECO:0000256" key="2">
    <source>
        <dbReference type="ARBA" id="ARBA00022475"/>
    </source>
</evidence>
<evidence type="ECO:0000256" key="3">
    <source>
        <dbReference type="ARBA" id="ARBA00022692"/>
    </source>
</evidence>
<dbReference type="Pfam" id="PF02588">
    <property type="entry name" value="YitT_membrane"/>
    <property type="match status" value="1"/>
</dbReference>
<sequence length="380" mass="43583">MENKENCQKDCSEIKELKKREKNLKFGKKINFDAISKEIINIENQNQPKNLIEIIKKRPFSIFMMLISSFIFSFGISIVLFQSKTIPSGLTAIPTLITYIAPSTAPYFTLMYFGLNLPMFIIFWKKIKKSFLYLTLLWIIFQNLWALFFMIPIGEWGNIHNFFVYHISIKSSWNIDQVLLANDDLLPIIYYSVLGSILVGFSIGIAWKFGGSTGGTDIVSYFYSTKKKKPIGRLLFIISISIAFSSLIIFGSLGAFNIGSGKIYRLFGVQLISTLIYIFMTSSIVNIIYPKYKKVCISIYTTEPEKISAHLKNINYWHSYSIWKGTSGYTGNDIYKVQTITLLLEVKPILRHLKQIDPKIWISLEPVIETTGLFNTSKVE</sequence>
<feature type="transmembrane region" description="Helical" evidence="6">
    <location>
        <begin position="60"/>
        <end position="81"/>
    </location>
</feature>
<feature type="transmembrane region" description="Helical" evidence="6">
    <location>
        <begin position="267"/>
        <end position="289"/>
    </location>
</feature>
<organism evidence="8 9">
    <name type="scientific">Mesomycoplasma lagogenitalium</name>
    <dbReference type="NCBI Taxonomy" id="171286"/>
    <lineage>
        <taxon>Bacteria</taxon>
        <taxon>Bacillati</taxon>
        <taxon>Mycoplasmatota</taxon>
        <taxon>Mycoplasmoidales</taxon>
        <taxon>Metamycoplasmataceae</taxon>
        <taxon>Mesomycoplasma</taxon>
    </lineage>
</organism>
<evidence type="ECO:0000256" key="1">
    <source>
        <dbReference type="ARBA" id="ARBA00004651"/>
    </source>
</evidence>
<evidence type="ECO:0000313" key="9">
    <source>
        <dbReference type="Proteomes" id="UP001179842"/>
    </source>
</evidence>
<gene>
    <name evidence="8" type="ORF">QEG99_01570</name>
</gene>
<comment type="subcellular location">
    <subcellularLocation>
        <location evidence="1">Cell membrane</location>
        <topology evidence="1">Multi-pass membrane protein</topology>
    </subcellularLocation>
</comment>
<evidence type="ECO:0000256" key="6">
    <source>
        <dbReference type="SAM" id="Phobius"/>
    </source>
</evidence>
<dbReference type="InterPro" id="IPR051461">
    <property type="entry name" value="UPF0750_membrane"/>
</dbReference>
<dbReference type="RefSeq" id="WP_280102257.1">
    <property type="nucleotide sequence ID" value="NZ_CP122979.1"/>
</dbReference>
<reference evidence="8" key="1">
    <citation type="submission" date="2023-04" db="EMBL/GenBank/DDBJ databases">
        <title>Completed genome of Mycoplasma lagogenitalium type strain 12MS.</title>
        <authorList>
            <person name="Spergser J."/>
        </authorList>
    </citation>
    <scope>NUCLEOTIDE SEQUENCE</scope>
    <source>
        <strain evidence="8">12MS</strain>
    </source>
</reference>
<dbReference type="Pfam" id="PF10035">
    <property type="entry name" value="DUF2179"/>
    <property type="match status" value="1"/>
</dbReference>
<feature type="transmembrane region" description="Helical" evidence="6">
    <location>
        <begin position="231"/>
        <end position="255"/>
    </location>
</feature>
<evidence type="ECO:0000256" key="5">
    <source>
        <dbReference type="ARBA" id="ARBA00023136"/>
    </source>
</evidence>
<feature type="transmembrane region" description="Helical" evidence="6">
    <location>
        <begin position="105"/>
        <end position="124"/>
    </location>
</feature>